<comment type="caution">
    <text evidence="2">The sequence shown here is derived from an EMBL/GenBank/DDBJ whole genome shotgun (WGS) entry which is preliminary data.</text>
</comment>
<dbReference type="AlphaFoldDB" id="A0AA40KXD5"/>
<sequence length="233" mass="26629">MRNVEEKKIREKERKGEGEIKTYSIAQPVSILLPSVCDRQRAPNTVRRIVHVTCSSVPVRVHAFMYSRVYAKAEPYGTNREQSTRLFPFIFVFTYTKEKKTRERKRRANVRRVNSTFSKVEARRENRFVVVARFRGSVKTLLVRLWKRTEFAWAFFVGGDDDASIIAAAAALATQASPQEQRSLSFALPTKSLALLEGSSSFLLSFTQPPSQRFQHNERQPSFQAAPTPPSLT</sequence>
<proteinExistence type="predicted"/>
<dbReference type="EMBL" id="JAHYIQ010000001">
    <property type="protein sequence ID" value="KAK1136202.1"/>
    <property type="molecule type" value="Genomic_DNA"/>
</dbReference>
<evidence type="ECO:0000256" key="1">
    <source>
        <dbReference type="SAM" id="MobiDB-lite"/>
    </source>
</evidence>
<feature type="compositionally biased region" description="Polar residues" evidence="1">
    <location>
        <begin position="210"/>
        <end position="226"/>
    </location>
</feature>
<dbReference type="Proteomes" id="UP001177670">
    <property type="component" value="Unassembled WGS sequence"/>
</dbReference>
<evidence type="ECO:0000313" key="3">
    <source>
        <dbReference type="Proteomes" id="UP001177670"/>
    </source>
</evidence>
<keyword evidence="3" id="KW-1185">Reference proteome</keyword>
<gene>
    <name evidence="2" type="ORF">K0M31_000768</name>
</gene>
<name>A0AA40KXD5_9HYME</name>
<accession>A0AA40KXD5</accession>
<evidence type="ECO:0000313" key="2">
    <source>
        <dbReference type="EMBL" id="KAK1136202.1"/>
    </source>
</evidence>
<protein>
    <submittedName>
        <fullName evidence="2">Uncharacterized protein</fullName>
    </submittedName>
</protein>
<feature type="region of interest" description="Disordered" evidence="1">
    <location>
        <begin position="210"/>
        <end position="233"/>
    </location>
</feature>
<organism evidence="2 3">
    <name type="scientific">Melipona bicolor</name>
    <dbReference type="NCBI Taxonomy" id="60889"/>
    <lineage>
        <taxon>Eukaryota</taxon>
        <taxon>Metazoa</taxon>
        <taxon>Ecdysozoa</taxon>
        <taxon>Arthropoda</taxon>
        <taxon>Hexapoda</taxon>
        <taxon>Insecta</taxon>
        <taxon>Pterygota</taxon>
        <taxon>Neoptera</taxon>
        <taxon>Endopterygota</taxon>
        <taxon>Hymenoptera</taxon>
        <taxon>Apocrita</taxon>
        <taxon>Aculeata</taxon>
        <taxon>Apoidea</taxon>
        <taxon>Anthophila</taxon>
        <taxon>Apidae</taxon>
        <taxon>Melipona</taxon>
    </lineage>
</organism>
<reference evidence="2" key="1">
    <citation type="submission" date="2021-10" db="EMBL/GenBank/DDBJ databases">
        <title>Melipona bicolor Genome sequencing and assembly.</title>
        <authorList>
            <person name="Araujo N.S."/>
            <person name="Arias M.C."/>
        </authorList>
    </citation>
    <scope>NUCLEOTIDE SEQUENCE</scope>
    <source>
        <strain evidence="2">USP_2M_L1-L4_2017</strain>
        <tissue evidence="2">Whole body</tissue>
    </source>
</reference>